<feature type="compositionally biased region" description="Polar residues" evidence="1">
    <location>
        <begin position="344"/>
        <end position="357"/>
    </location>
</feature>
<feature type="compositionally biased region" description="Low complexity" evidence="1">
    <location>
        <begin position="877"/>
        <end position="896"/>
    </location>
</feature>
<feature type="region of interest" description="Disordered" evidence="1">
    <location>
        <begin position="317"/>
        <end position="388"/>
    </location>
</feature>
<feature type="compositionally biased region" description="Basic and acidic residues" evidence="1">
    <location>
        <begin position="177"/>
        <end position="203"/>
    </location>
</feature>
<feature type="compositionally biased region" description="Polar residues" evidence="1">
    <location>
        <begin position="263"/>
        <end position="272"/>
    </location>
</feature>
<feature type="compositionally biased region" description="Low complexity" evidence="1">
    <location>
        <begin position="988"/>
        <end position="1005"/>
    </location>
</feature>
<accession>A0AAN6UWA5</accession>
<sequence length="1117" mass="119682">MDILFSPYGVGAMPKTAIAEIERRTEDLLKDSSFQRMIELEQKYKQTDRLRSPLAILPSSELPVQSSNGPPPRPQRPVDSIPPEQFLMVKATRRAAVPPSLSLAIPPAASNERRSRVNNWEPEEDDDEDDDDGLGTPTNTEPFQKQVKFVAPEDSEDEDAMSEQSSICQSPSWEGYGQRRKDKKLEAERRKKEKEQAEREARAAKKRNTVRLSKAPPAPAATIQDARALTLTPADRSMSDPQLVNRRMVQSVQFQRRPEDGGRTTSADNLQHTRWHQPAVAEVMTGPSPGVWYGDGRLDPSSIPRHLLGENGFSPRQELRRSMSDGPVLPNQHQPVPGTHFRPETQSPSPSRASRVQRTPRATAGVHHLSQQEASSNSQESPSGQSSRNGYVLHQRALAAQRAMAGLADEQIFAASANRHYPPSSSSSSGQSQNGRRSSLTQDAVSAAMKLVGIKTPTGRESIDQGNPEYLAFKAVPYSASTDAPAPSRTMPAFPMPAVVAPRQHEQPLERPSTSHSSSSSNGPSTAGPESSKHSKKNRGSKDSVKSAGNGANGGETYAENSKSSVPLPPYFRLRALMQSRATAKAESKASAAAAAAAAAARATPVPLSVCPKPNENNPQDGSRVSEGSSSSSGFGDGSSHVSPSTTPSTSRPQSAKDVPVTVNGASKESPVNPQHQDLAASRSETPRAGYEGQSRSAEMGTEDKWSRTALPLELDFDTDSFMASVTNFEQLDGTEQGKEETLHPEPLRSVHPPTSHPRSSEPGFSIPPRSRKRSQSSHNGPPVINFSLGGHQRHIATASVDRGNMGTPKDSQWSAPNGHPSPPKDEFEANTTDGRETQSQHKQVKPREPDLQPESNFLGDDYQTQTSPVNFQQDWTPGTTPSTGSAAPSAGPGSPDGFAPEFQAPGNPYFADFSESFRPNDTPTPAAPPSPISLPSPLHQIPKPPPQTRANSAPMPSAATSAPSRSSTPAARANTTTPVSILKQPRSSSTAAAPSSSASSSAASERPPVLSAIPKHMQIQAGRGPAAATNPVAPAGAGMAPIAKMFVQCCNCKFYHDMPSKLYECMAKPDAVVEDKLLGISGAITTMVKCPWCHHNMSRGCCAGYAAVVYLKEKLH</sequence>
<feature type="compositionally biased region" description="Basic and acidic residues" evidence="1">
    <location>
        <begin position="823"/>
        <end position="851"/>
    </location>
</feature>
<feature type="compositionally biased region" description="Polar residues" evidence="1">
    <location>
        <begin position="162"/>
        <end position="172"/>
    </location>
</feature>
<feature type="compositionally biased region" description="Basic and acidic residues" evidence="1">
    <location>
        <begin position="736"/>
        <end position="749"/>
    </location>
</feature>
<feature type="region of interest" description="Disordered" evidence="1">
    <location>
        <begin position="604"/>
        <end position="706"/>
    </location>
</feature>
<evidence type="ECO:0000313" key="3">
    <source>
        <dbReference type="Proteomes" id="UP001302676"/>
    </source>
</evidence>
<feature type="compositionally biased region" description="Low complexity" evidence="1">
    <location>
        <begin position="95"/>
        <end position="110"/>
    </location>
</feature>
<reference evidence="2" key="2">
    <citation type="submission" date="2023-05" db="EMBL/GenBank/DDBJ databases">
        <authorList>
            <consortium name="Lawrence Berkeley National Laboratory"/>
            <person name="Steindorff A."/>
            <person name="Hensen N."/>
            <person name="Bonometti L."/>
            <person name="Westerberg I."/>
            <person name="Brannstrom I.O."/>
            <person name="Guillou S."/>
            <person name="Cros-Aarteil S."/>
            <person name="Calhoun S."/>
            <person name="Haridas S."/>
            <person name="Kuo A."/>
            <person name="Mondo S."/>
            <person name="Pangilinan J."/>
            <person name="Riley R."/>
            <person name="Labutti K."/>
            <person name="Andreopoulos B."/>
            <person name="Lipzen A."/>
            <person name="Chen C."/>
            <person name="Yanf M."/>
            <person name="Daum C."/>
            <person name="Ng V."/>
            <person name="Clum A."/>
            <person name="Ohm R."/>
            <person name="Martin F."/>
            <person name="Silar P."/>
            <person name="Natvig D."/>
            <person name="Lalanne C."/>
            <person name="Gautier V."/>
            <person name="Ament-Velasquez S.L."/>
            <person name="Kruys A."/>
            <person name="Hutchinson M.I."/>
            <person name="Powell A.J."/>
            <person name="Barry K."/>
            <person name="Miller A.N."/>
            <person name="Grigoriev I.V."/>
            <person name="Debuchy R."/>
            <person name="Gladieux P."/>
            <person name="Thoren M.H."/>
            <person name="Johannesson H."/>
        </authorList>
    </citation>
    <scope>NUCLEOTIDE SEQUENCE</scope>
    <source>
        <strain evidence="2">CBS 141.50</strain>
    </source>
</reference>
<feature type="region of interest" description="Disordered" evidence="1">
    <location>
        <begin position="502"/>
        <end position="567"/>
    </location>
</feature>
<gene>
    <name evidence="2" type="ORF">C8A04DRAFT_15091</name>
</gene>
<keyword evidence="3" id="KW-1185">Reference proteome</keyword>
<dbReference type="RefSeq" id="XP_062633664.1">
    <property type="nucleotide sequence ID" value="XM_062778352.1"/>
</dbReference>
<feature type="compositionally biased region" description="Acidic residues" evidence="1">
    <location>
        <begin position="121"/>
        <end position="133"/>
    </location>
</feature>
<feature type="region of interest" description="Disordered" evidence="1">
    <location>
        <begin position="418"/>
        <end position="442"/>
    </location>
</feature>
<feature type="region of interest" description="Disordered" evidence="1">
    <location>
        <begin position="728"/>
        <end position="1008"/>
    </location>
</feature>
<feature type="compositionally biased region" description="Pro residues" evidence="1">
    <location>
        <begin position="926"/>
        <end position="935"/>
    </location>
</feature>
<feature type="compositionally biased region" description="Low complexity" evidence="1">
    <location>
        <begin position="514"/>
        <end position="525"/>
    </location>
</feature>
<name>A0AAN6UWA5_9PEZI</name>
<comment type="caution">
    <text evidence="2">The sequence shown here is derived from an EMBL/GenBank/DDBJ whole genome shotgun (WGS) entry which is preliminary data.</text>
</comment>
<feature type="compositionally biased region" description="Low complexity" evidence="1">
    <location>
        <begin position="424"/>
        <end position="439"/>
    </location>
</feature>
<evidence type="ECO:0000313" key="2">
    <source>
        <dbReference type="EMBL" id="KAK4140293.1"/>
    </source>
</evidence>
<dbReference type="EMBL" id="MU853635">
    <property type="protein sequence ID" value="KAK4140293.1"/>
    <property type="molecule type" value="Genomic_DNA"/>
</dbReference>
<feature type="region of interest" description="Disordered" evidence="1">
    <location>
        <begin position="43"/>
        <end position="226"/>
    </location>
</feature>
<reference evidence="2" key="1">
    <citation type="journal article" date="2023" name="Mol. Phylogenet. Evol.">
        <title>Genome-scale phylogeny and comparative genomics of the fungal order Sordariales.</title>
        <authorList>
            <person name="Hensen N."/>
            <person name="Bonometti L."/>
            <person name="Westerberg I."/>
            <person name="Brannstrom I.O."/>
            <person name="Guillou S."/>
            <person name="Cros-Aarteil S."/>
            <person name="Calhoun S."/>
            <person name="Haridas S."/>
            <person name="Kuo A."/>
            <person name="Mondo S."/>
            <person name="Pangilinan J."/>
            <person name="Riley R."/>
            <person name="LaButti K."/>
            <person name="Andreopoulos B."/>
            <person name="Lipzen A."/>
            <person name="Chen C."/>
            <person name="Yan M."/>
            <person name="Daum C."/>
            <person name="Ng V."/>
            <person name="Clum A."/>
            <person name="Steindorff A."/>
            <person name="Ohm R.A."/>
            <person name="Martin F."/>
            <person name="Silar P."/>
            <person name="Natvig D.O."/>
            <person name="Lalanne C."/>
            <person name="Gautier V."/>
            <person name="Ament-Velasquez S.L."/>
            <person name="Kruys A."/>
            <person name="Hutchinson M.I."/>
            <person name="Powell A.J."/>
            <person name="Barry K."/>
            <person name="Miller A.N."/>
            <person name="Grigoriev I.V."/>
            <person name="Debuchy R."/>
            <person name="Gladieux P."/>
            <person name="Hiltunen Thoren M."/>
            <person name="Johannesson H."/>
        </authorList>
    </citation>
    <scope>NUCLEOTIDE SEQUENCE</scope>
    <source>
        <strain evidence="2">CBS 141.50</strain>
    </source>
</reference>
<feature type="compositionally biased region" description="Polar residues" evidence="1">
    <location>
        <begin position="664"/>
        <end position="676"/>
    </location>
</feature>
<proteinExistence type="predicted"/>
<feature type="region of interest" description="Disordered" evidence="1">
    <location>
        <begin position="252"/>
        <end position="272"/>
    </location>
</feature>
<dbReference type="AlphaFoldDB" id="A0AAN6UWA5"/>
<dbReference type="Proteomes" id="UP001302676">
    <property type="component" value="Unassembled WGS sequence"/>
</dbReference>
<feature type="compositionally biased region" description="Polar residues" evidence="1">
    <location>
        <begin position="863"/>
        <end position="876"/>
    </location>
</feature>
<organism evidence="2 3">
    <name type="scientific">Dichotomopilus funicola</name>
    <dbReference type="NCBI Taxonomy" id="1934379"/>
    <lineage>
        <taxon>Eukaryota</taxon>
        <taxon>Fungi</taxon>
        <taxon>Dikarya</taxon>
        <taxon>Ascomycota</taxon>
        <taxon>Pezizomycotina</taxon>
        <taxon>Sordariomycetes</taxon>
        <taxon>Sordariomycetidae</taxon>
        <taxon>Sordariales</taxon>
        <taxon>Chaetomiaceae</taxon>
        <taxon>Dichotomopilus</taxon>
    </lineage>
</organism>
<protein>
    <submittedName>
        <fullName evidence="2">Uncharacterized protein</fullName>
    </submittedName>
</protein>
<feature type="compositionally biased region" description="Low complexity" evidence="1">
    <location>
        <begin position="371"/>
        <end position="387"/>
    </location>
</feature>
<evidence type="ECO:0000256" key="1">
    <source>
        <dbReference type="SAM" id="MobiDB-lite"/>
    </source>
</evidence>
<feature type="compositionally biased region" description="Low complexity" evidence="1">
    <location>
        <begin position="951"/>
        <end position="979"/>
    </location>
</feature>
<dbReference type="GeneID" id="87814965"/>
<feature type="compositionally biased region" description="Low complexity" evidence="1">
    <location>
        <begin position="622"/>
        <end position="654"/>
    </location>
</feature>